<dbReference type="InterPro" id="IPR032466">
    <property type="entry name" value="Metal_Hydrolase"/>
</dbReference>
<dbReference type="EMBL" id="BAAAPZ010000018">
    <property type="protein sequence ID" value="GAA2105227.1"/>
    <property type="molecule type" value="Genomic_DNA"/>
</dbReference>
<feature type="region of interest" description="Disordered" evidence="1">
    <location>
        <begin position="1"/>
        <end position="34"/>
    </location>
</feature>
<proteinExistence type="predicted"/>
<sequence>MSSAETPSHAAGFSAASGSAPAASGSAPAASGSAQSGSLLLRNVRPWGGAAQDILIEDGRIASLTPAGPVPASAEAVPEIDGRGLLAIPGLVNAHAHVDKSWWGLPWQSYGGEPGTDGRIRHERAERDGLGIPSVGITRTVLERMVAQGTTAIRSHVDVDLGLGLRGIEAVRQAAAEYAGALELQIVAFPQDGVLRRPGVMSLLKDALQAGAESIGGLDPATIDRDPVGQIDGIMEIAGEAEAGVDIHLHDPAELGVFQIELVCERVERFGLQGKVNIAHGFAVAQVDAGRRGELLSRMGELGMSMTTVAPPRMGAQQLPMRELEKAGVRLGLGTDGIRDLWSPYGTGDIMGIAWQFSRAGGWVRDEDLTQVVRLASSDGAWAVGRDDHDLVVGGRGDVVLADAENPMDLLVRGPARELVVGAGRILHQREGQ</sequence>
<organism evidence="3 4">
    <name type="scientific">Brevibacterium salitolerans</name>
    <dbReference type="NCBI Taxonomy" id="1403566"/>
    <lineage>
        <taxon>Bacteria</taxon>
        <taxon>Bacillati</taxon>
        <taxon>Actinomycetota</taxon>
        <taxon>Actinomycetes</taxon>
        <taxon>Micrococcales</taxon>
        <taxon>Brevibacteriaceae</taxon>
        <taxon>Brevibacterium</taxon>
    </lineage>
</organism>
<dbReference type="Pfam" id="PF07969">
    <property type="entry name" value="Amidohydro_3"/>
    <property type="match status" value="1"/>
</dbReference>
<dbReference type="PANTHER" id="PTHR32027:SF9">
    <property type="entry name" value="BLL3847 PROTEIN"/>
    <property type="match status" value="1"/>
</dbReference>
<protein>
    <submittedName>
        <fullName evidence="3">Amidohydrolase family protein</fullName>
    </submittedName>
</protein>
<accession>A0ABN2X4Z0</accession>
<feature type="compositionally biased region" description="Low complexity" evidence="1">
    <location>
        <begin position="7"/>
        <end position="34"/>
    </location>
</feature>
<name>A0ABN2X4Z0_9MICO</name>
<dbReference type="InterPro" id="IPR013108">
    <property type="entry name" value="Amidohydro_3"/>
</dbReference>
<evidence type="ECO:0000313" key="3">
    <source>
        <dbReference type="EMBL" id="GAA2105227.1"/>
    </source>
</evidence>
<reference evidence="3 4" key="1">
    <citation type="journal article" date="2019" name="Int. J. Syst. Evol. Microbiol.">
        <title>The Global Catalogue of Microorganisms (GCM) 10K type strain sequencing project: providing services to taxonomists for standard genome sequencing and annotation.</title>
        <authorList>
            <consortium name="The Broad Institute Genomics Platform"/>
            <consortium name="The Broad Institute Genome Sequencing Center for Infectious Disease"/>
            <person name="Wu L."/>
            <person name="Ma J."/>
        </authorList>
    </citation>
    <scope>NUCLEOTIDE SEQUENCE [LARGE SCALE GENOMIC DNA]</scope>
    <source>
        <strain evidence="3 4">JCM 15900</strain>
    </source>
</reference>
<comment type="caution">
    <text evidence="3">The sequence shown here is derived from an EMBL/GenBank/DDBJ whole genome shotgun (WGS) entry which is preliminary data.</text>
</comment>
<dbReference type="SUPFAM" id="SSF51338">
    <property type="entry name" value="Composite domain of metallo-dependent hydrolases"/>
    <property type="match status" value="1"/>
</dbReference>
<dbReference type="Proteomes" id="UP001500984">
    <property type="component" value="Unassembled WGS sequence"/>
</dbReference>
<evidence type="ECO:0000256" key="1">
    <source>
        <dbReference type="SAM" id="MobiDB-lite"/>
    </source>
</evidence>
<dbReference type="InterPro" id="IPR011059">
    <property type="entry name" value="Metal-dep_hydrolase_composite"/>
</dbReference>
<evidence type="ECO:0000313" key="4">
    <source>
        <dbReference type="Proteomes" id="UP001500984"/>
    </source>
</evidence>
<dbReference type="Gene3D" id="3.20.20.140">
    <property type="entry name" value="Metal-dependent hydrolases"/>
    <property type="match status" value="1"/>
</dbReference>
<feature type="domain" description="Amidohydrolase 3" evidence="2">
    <location>
        <begin position="137"/>
        <end position="425"/>
    </location>
</feature>
<gene>
    <name evidence="3" type="ORF">GCM10009823_30510</name>
</gene>
<dbReference type="InterPro" id="IPR052349">
    <property type="entry name" value="Metallo-hydrolase_Enzymes"/>
</dbReference>
<evidence type="ECO:0000259" key="2">
    <source>
        <dbReference type="Pfam" id="PF07969"/>
    </source>
</evidence>
<dbReference type="PANTHER" id="PTHR32027">
    <property type="entry name" value="CYTOSINE DEAMINASE"/>
    <property type="match status" value="1"/>
</dbReference>
<dbReference type="SUPFAM" id="SSF51556">
    <property type="entry name" value="Metallo-dependent hydrolases"/>
    <property type="match status" value="1"/>
</dbReference>
<keyword evidence="4" id="KW-1185">Reference proteome</keyword>
<dbReference type="RefSeq" id="WP_344338248.1">
    <property type="nucleotide sequence ID" value="NZ_BAAAPZ010000018.1"/>
</dbReference>
<dbReference type="Gene3D" id="2.30.40.10">
    <property type="entry name" value="Urease, subunit C, domain 1"/>
    <property type="match status" value="1"/>
</dbReference>
<dbReference type="CDD" id="cd01293">
    <property type="entry name" value="Bact_CD"/>
    <property type="match status" value="1"/>
</dbReference>